<evidence type="ECO:0000259" key="1">
    <source>
        <dbReference type="Pfam" id="PF19054"/>
    </source>
</evidence>
<gene>
    <name evidence="2" type="ORF">Pen02_40620</name>
</gene>
<dbReference type="EMBL" id="BONW01000019">
    <property type="protein sequence ID" value="GIG89126.1"/>
    <property type="molecule type" value="Genomic_DNA"/>
</dbReference>
<name>A0ABQ4E360_9ACTN</name>
<evidence type="ECO:0000313" key="3">
    <source>
        <dbReference type="Proteomes" id="UP000646749"/>
    </source>
</evidence>
<comment type="caution">
    <text evidence="2">The sequence shown here is derived from an EMBL/GenBank/DDBJ whole genome shotgun (WGS) entry which is preliminary data.</text>
</comment>
<dbReference type="Pfam" id="PF13560">
    <property type="entry name" value="HTH_31"/>
    <property type="match status" value="1"/>
</dbReference>
<evidence type="ECO:0000313" key="2">
    <source>
        <dbReference type="EMBL" id="GIG89126.1"/>
    </source>
</evidence>
<dbReference type="InterPro" id="IPR043917">
    <property type="entry name" value="DUF5753"/>
</dbReference>
<accession>A0ABQ4E360</accession>
<proteinExistence type="predicted"/>
<dbReference type="InterPro" id="IPR010982">
    <property type="entry name" value="Lambda_DNA-bd_dom_sf"/>
</dbReference>
<dbReference type="Pfam" id="PF19054">
    <property type="entry name" value="DUF5753"/>
    <property type="match status" value="1"/>
</dbReference>
<reference evidence="2 3" key="1">
    <citation type="submission" date="2021-01" db="EMBL/GenBank/DDBJ databases">
        <title>Whole genome shotgun sequence of Plantactinospora endophytica NBRC 110450.</title>
        <authorList>
            <person name="Komaki H."/>
            <person name="Tamura T."/>
        </authorList>
    </citation>
    <scope>NUCLEOTIDE SEQUENCE [LARGE SCALE GENOMIC DNA]</scope>
    <source>
        <strain evidence="2 3">NBRC 110450</strain>
    </source>
</reference>
<dbReference type="RefSeq" id="WP_239140995.1">
    <property type="nucleotide sequence ID" value="NZ_BONW01000019.1"/>
</dbReference>
<dbReference type="InterPro" id="IPR001387">
    <property type="entry name" value="Cro/C1-type_HTH"/>
</dbReference>
<protein>
    <submittedName>
        <fullName evidence="2">Transcriptional regulator</fullName>
    </submittedName>
</protein>
<organism evidence="2 3">
    <name type="scientific">Plantactinospora endophytica</name>
    <dbReference type="NCBI Taxonomy" id="673535"/>
    <lineage>
        <taxon>Bacteria</taxon>
        <taxon>Bacillati</taxon>
        <taxon>Actinomycetota</taxon>
        <taxon>Actinomycetes</taxon>
        <taxon>Micromonosporales</taxon>
        <taxon>Micromonosporaceae</taxon>
        <taxon>Plantactinospora</taxon>
    </lineage>
</organism>
<feature type="domain" description="DUF5753" evidence="1">
    <location>
        <begin position="87"/>
        <end position="263"/>
    </location>
</feature>
<sequence length="270" mass="29662">MLTALQQSMIAFIADEIRRARVVANQTQDAFGRVANFSASHVSAVENGTRALTREFVQGADRALATGGLFERMLIKLSLDSEPSWLREWIEIERKAETLRWYEYALIPGLLQTEAYARAIFTSMGVLSAEEITTRVTARMERQALLSSEKPPQLIAVLDEGLLHRPVGGPTVMREQLLHLAKVVAEMPHVRLQVVANSVGAYAGLAGSFVVATLPGGENAAFLDNHLKGVVVQEPADVVSMGKAWESVHSEALPHQQSSKLILEVAERWI</sequence>
<keyword evidence="3" id="KW-1185">Reference proteome</keyword>
<dbReference type="Proteomes" id="UP000646749">
    <property type="component" value="Unassembled WGS sequence"/>
</dbReference>
<dbReference type="SUPFAM" id="SSF47413">
    <property type="entry name" value="lambda repressor-like DNA-binding domains"/>
    <property type="match status" value="1"/>
</dbReference>
<dbReference type="CDD" id="cd00093">
    <property type="entry name" value="HTH_XRE"/>
    <property type="match status" value="1"/>
</dbReference>